<comment type="similarity">
    <text evidence="1">Belongs to the ETF beta-subunit/FixA family.</text>
</comment>
<evidence type="ECO:0000256" key="2">
    <source>
        <dbReference type="ARBA" id="ARBA00011355"/>
    </source>
</evidence>
<dbReference type="SMART" id="SM00893">
    <property type="entry name" value="ETF"/>
    <property type="match status" value="1"/>
</dbReference>
<keyword evidence="7" id="KW-1185">Reference proteome</keyword>
<feature type="domain" description="Electron transfer flavoprotein alpha/beta-subunit N-terminal" evidence="5">
    <location>
        <begin position="21"/>
        <end position="201"/>
    </location>
</feature>
<reference evidence="6" key="1">
    <citation type="submission" date="2024-05" db="EMBL/GenBank/DDBJ databases">
        <title>Isolation and characterization of Sporomusa carbonis sp. nov., a carboxydotrophic hydrogenogen in the genus of Sporomusa isolated from a charcoal burning pile.</title>
        <authorList>
            <person name="Boeer T."/>
            <person name="Rosenbaum F."/>
            <person name="Eysell L."/>
            <person name="Mueller V."/>
            <person name="Daniel R."/>
            <person name="Poehlein A."/>
        </authorList>
    </citation>
    <scope>NUCLEOTIDE SEQUENCE [LARGE SCALE GENOMIC DNA]</scope>
    <source>
        <strain evidence="6">DSM 10669</strain>
    </source>
</reference>
<dbReference type="RefSeq" id="WP_094605034.1">
    <property type="nucleotide sequence ID" value="NZ_CP155573.1"/>
</dbReference>
<gene>
    <name evidence="6" type="primary">fixA</name>
    <name evidence="6" type="ORF">SPSIL_018070</name>
</gene>
<proteinExistence type="inferred from homology"/>
<dbReference type="EMBL" id="CP155573">
    <property type="protein sequence ID" value="XFO65667.1"/>
    <property type="molecule type" value="Genomic_DNA"/>
</dbReference>
<evidence type="ECO:0000259" key="5">
    <source>
        <dbReference type="SMART" id="SM00893"/>
    </source>
</evidence>
<dbReference type="PANTHER" id="PTHR21294">
    <property type="entry name" value="ELECTRON TRANSFER FLAVOPROTEIN BETA-SUBUNIT"/>
    <property type="match status" value="1"/>
</dbReference>
<comment type="subunit">
    <text evidence="2">Heterodimer of an alpha and a beta subunit.</text>
</comment>
<dbReference type="Pfam" id="PF01012">
    <property type="entry name" value="ETF"/>
    <property type="match status" value="1"/>
</dbReference>
<evidence type="ECO:0000256" key="3">
    <source>
        <dbReference type="ARBA" id="ARBA00022448"/>
    </source>
</evidence>
<sequence>MKIIVVFKWSKNPQDARVGVDGSVDWRGVKMAVSDDDPAAMEIAAAIAAGGEIIGLTLGDGDVAWAAARGAASTVVVTDALTDVDSSVTGAVLASAIRRIEGVDAVLIGDSAWDYGVVAALTGQLGWPAVAGVVSAETEQGCLRVTRKMGSVSQVLEVKGPVVLAVSASRDEQNAPGMKEVLAARKKPVERLALADLGLVPVAAVNSRGTRFPDTPPARIIDGNDPVMACEQLMAALRADGVL</sequence>
<dbReference type="InterPro" id="IPR012255">
    <property type="entry name" value="ETF_b"/>
</dbReference>
<name>A0ABZ3IJL3_9FIRM</name>
<evidence type="ECO:0000256" key="4">
    <source>
        <dbReference type="ARBA" id="ARBA00022982"/>
    </source>
</evidence>
<evidence type="ECO:0000256" key="1">
    <source>
        <dbReference type="ARBA" id="ARBA00007557"/>
    </source>
</evidence>
<dbReference type="Gene3D" id="3.40.50.620">
    <property type="entry name" value="HUPs"/>
    <property type="match status" value="1"/>
</dbReference>
<dbReference type="InterPro" id="IPR014729">
    <property type="entry name" value="Rossmann-like_a/b/a_fold"/>
</dbReference>
<dbReference type="Proteomes" id="UP000216752">
    <property type="component" value="Chromosome"/>
</dbReference>
<protein>
    <submittedName>
        <fullName evidence="6">Protein FixA</fullName>
    </submittedName>
</protein>
<dbReference type="PANTHER" id="PTHR21294:SF8">
    <property type="entry name" value="ELECTRON TRANSFER FLAVOPROTEIN SUBUNIT BETA"/>
    <property type="match status" value="1"/>
</dbReference>
<evidence type="ECO:0000313" key="7">
    <source>
        <dbReference type="Proteomes" id="UP000216752"/>
    </source>
</evidence>
<evidence type="ECO:0000313" key="6">
    <source>
        <dbReference type="EMBL" id="XFO65667.1"/>
    </source>
</evidence>
<keyword evidence="4" id="KW-0249">Electron transport</keyword>
<dbReference type="InterPro" id="IPR014730">
    <property type="entry name" value="ETF_a/b_N"/>
</dbReference>
<accession>A0ABZ3IJL3</accession>
<dbReference type="SUPFAM" id="SSF52402">
    <property type="entry name" value="Adenine nucleotide alpha hydrolases-like"/>
    <property type="match status" value="1"/>
</dbReference>
<keyword evidence="3" id="KW-0813">Transport</keyword>
<organism evidence="6 7">
    <name type="scientific">Sporomusa silvacetica DSM 10669</name>
    <dbReference type="NCBI Taxonomy" id="1123289"/>
    <lineage>
        <taxon>Bacteria</taxon>
        <taxon>Bacillati</taxon>
        <taxon>Bacillota</taxon>
        <taxon>Negativicutes</taxon>
        <taxon>Selenomonadales</taxon>
        <taxon>Sporomusaceae</taxon>
        <taxon>Sporomusa</taxon>
    </lineage>
</organism>